<dbReference type="AlphaFoldDB" id="A0A397BCI4"/>
<proteinExistence type="predicted"/>
<evidence type="ECO:0000259" key="1">
    <source>
        <dbReference type="PROSITE" id="PS50020"/>
    </source>
</evidence>
<dbReference type="Gene3D" id="2.20.70.10">
    <property type="match status" value="1"/>
</dbReference>
<feature type="domain" description="WW" evidence="1">
    <location>
        <begin position="96"/>
        <end position="131"/>
    </location>
</feature>
<name>A0A397BCI4_APHAT</name>
<feature type="non-terminal residue" evidence="2">
    <location>
        <position position="1"/>
    </location>
</feature>
<dbReference type="Gene3D" id="1.10.510.10">
    <property type="entry name" value="Transferase(Phosphotransferase) domain 1"/>
    <property type="match status" value="1"/>
</dbReference>
<dbReference type="CDD" id="cd00201">
    <property type="entry name" value="WW"/>
    <property type="match status" value="1"/>
</dbReference>
<accession>A0A397BCI4</accession>
<dbReference type="InterPro" id="IPR001202">
    <property type="entry name" value="WW_dom"/>
</dbReference>
<dbReference type="PROSITE" id="PS50020">
    <property type="entry name" value="WW_DOMAIN_2"/>
    <property type="match status" value="1"/>
</dbReference>
<dbReference type="Gene3D" id="3.30.200.20">
    <property type="entry name" value="Phosphorylase Kinase, domain 1"/>
    <property type="match status" value="1"/>
</dbReference>
<dbReference type="SUPFAM" id="SSF56112">
    <property type="entry name" value="Protein kinase-like (PK-like)"/>
    <property type="match status" value="1"/>
</dbReference>
<reference evidence="2 3" key="1">
    <citation type="submission" date="2018-08" db="EMBL/GenBank/DDBJ databases">
        <title>Aphanomyces genome sequencing and annotation.</title>
        <authorList>
            <person name="Minardi D."/>
            <person name="Oidtmann B."/>
            <person name="Van Der Giezen M."/>
            <person name="Studholme D.J."/>
        </authorList>
    </citation>
    <scope>NUCLEOTIDE SEQUENCE [LARGE SCALE GENOMIC DNA]</scope>
    <source>
        <strain evidence="2 3">Kv</strain>
    </source>
</reference>
<evidence type="ECO:0000313" key="3">
    <source>
        <dbReference type="Proteomes" id="UP000265427"/>
    </source>
</evidence>
<dbReference type="InterPro" id="IPR011009">
    <property type="entry name" value="Kinase-like_dom_sf"/>
</dbReference>
<dbReference type="SMART" id="SM00456">
    <property type="entry name" value="WW"/>
    <property type="match status" value="1"/>
</dbReference>
<dbReference type="VEuPathDB" id="FungiDB:H257_08793"/>
<evidence type="ECO:0000313" key="2">
    <source>
        <dbReference type="EMBL" id="RHY16417.1"/>
    </source>
</evidence>
<dbReference type="Proteomes" id="UP000265427">
    <property type="component" value="Unassembled WGS sequence"/>
</dbReference>
<organism evidence="2 3">
    <name type="scientific">Aphanomyces astaci</name>
    <name type="common">Crayfish plague agent</name>
    <dbReference type="NCBI Taxonomy" id="112090"/>
    <lineage>
        <taxon>Eukaryota</taxon>
        <taxon>Sar</taxon>
        <taxon>Stramenopiles</taxon>
        <taxon>Oomycota</taxon>
        <taxon>Saprolegniomycetes</taxon>
        <taxon>Saprolegniales</taxon>
        <taxon>Verrucalvaceae</taxon>
        <taxon>Aphanomyces</taxon>
    </lineage>
</organism>
<sequence>GLDLLWKLLVFDSSKRMSVQEALRHPYLASYYVESTDDSQVERFHSFDFEDLGENDLKELMFRCVCLKTYLSEICHFHPEEMEKRAKQMADMPKEEKLPPGWVKRESRSIRGKFYYSHAKRGVSTWVKPTQ</sequence>
<dbReference type="EMBL" id="QUSZ01003979">
    <property type="protein sequence ID" value="RHY16417.1"/>
    <property type="molecule type" value="Genomic_DNA"/>
</dbReference>
<protein>
    <recommendedName>
        <fullName evidence="1">WW domain-containing protein</fullName>
    </recommendedName>
</protein>
<gene>
    <name evidence="2" type="ORF">DYB36_014062</name>
</gene>
<dbReference type="InterPro" id="IPR036020">
    <property type="entry name" value="WW_dom_sf"/>
</dbReference>
<comment type="caution">
    <text evidence="2">The sequence shown here is derived from an EMBL/GenBank/DDBJ whole genome shotgun (WGS) entry which is preliminary data.</text>
</comment>
<dbReference type="SUPFAM" id="SSF51045">
    <property type="entry name" value="WW domain"/>
    <property type="match status" value="1"/>
</dbReference>